<name>A0A212KZV4_9BACT</name>
<gene>
    <name evidence="1" type="ORF">KL86DES1_10550</name>
</gene>
<dbReference type="EMBL" id="FMJC01000001">
    <property type="protein sequence ID" value="SCM70669.1"/>
    <property type="molecule type" value="Genomic_DNA"/>
</dbReference>
<evidence type="ECO:0000313" key="1">
    <source>
        <dbReference type="EMBL" id="SCM70669.1"/>
    </source>
</evidence>
<reference evidence="1" key="1">
    <citation type="submission" date="2016-08" db="EMBL/GenBank/DDBJ databases">
        <authorList>
            <person name="Seilhamer J.J."/>
        </authorList>
    </citation>
    <scope>NUCLEOTIDE SEQUENCE</scope>
    <source>
        <strain evidence="1">86-1</strain>
    </source>
</reference>
<dbReference type="AlphaFoldDB" id="A0A212KZV4"/>
<organism evidence="1">
    <name type="scientific">uncultured Desulfovibrio sp</name>
    <dbReference type="NCBI Taxonomy" id="167968"/>
    <lineage>
        <taxon>Bacteria</taxon>
        <taxon>Pseudomonadati</taxon>
        <taxon>Thermodesulfobacteriota</taxon>
        <taxon>Desulfovibrionia</taxon>
        <taxon>Desulfovibrionales</taxon>
        <taxon>Desulfovibrionaceae</taxon>
        <taxon>Desulfovibrio</taxon>
        <taxon>environmental samples</taxon>
    </lineage>
</organism>
<proteinExistence type="predicted"/>
<accession>A0A212KZV4</accession>
<sequence>MGLPVRTRLLTSSCWRCGARLNGAQHGLFHLFHTISAARGKSHRPVCNCRNYRNCHNYRNCGMRNCGMRNCGMRDYGIRTAVCVAAMRDDPA</sequence>
<protein>
    <submittedName>
        <fullName evidence="1">Uncharacterized protein</fullName>
    </submittedName>
</protein>